<dbReference type="Gene3D" id="3.40.50.1220">
    <property type="entry name" value="TPP-binding domain"/>
    <property type="match status" value="1"/>
</dbReference>
<evidence type="ECO:0000313" key="2">
    <source>
        <dbReference type="EMBL" id="MBC2902193.1"/>
    </source>
</evidence>
<protein>
    <submittedName>
        <fullName evidence="2">SIR2 family protein</fullName>
    </submittedName>
</protein>
<dbReference type="SUPFAM" id="SSF52467">
    <property type="entry name" value="DHS-like NAD/FAD-binding domain"/>
    <property type="match status" value="1"/>
</dbReference>
<name>A0A7X1J0Y1_9ACTN</name>
<accession>A0A7X1J0Y1</accession>
<evidence type="ECO:0000313" key="3">
    <source>
        <dbReference type="Proteomes" id="UP000584670"/>
    </source>
</evidence>
<reference evidence="2 3" key="1">
    <citation type="submission" date="2020-08" db="EMBL/GenBank/DDBJ databases">
        <title>Streptomyces sp. PSKA01 genome sequencing and assembly.</title>
        <authorList>
            <person name="Mandal S."/>
            <person name="Maiti P.K."/>
            <person name="Das P."/>
        </authorList>
    </citation>
    <scope>NUCLEOTIDE SEQUENCE [LARGE SCALE GENOMIC DNA]</scope>
    <source>
        <strain evidence="2 3">PSKA01</strain>
    </source>
</reference>
<gene>
    <name evidence="2" type="ORF">H4N64_11330</name>
</gene>
<comment type="caution">
    <text evidence="2">The sequence shown here is derived from an EMBL/GenBank/DDBJ whole genome shotgun (WGS) entry which is preliminary data.</text>
</comment>
<evidence type="ECO:0000256" key="1">
    <source>
        <dbReference type="SAM" id="MobiDB-lite"/>
    </source>
</evidence>
<keyword evidence="3" id="KW-1185">Reference proteome</keyword>
<dbReference type="AlphaFoldDB" id="A0A7X1J0Y1"/>
<dbReference type="Pfam" id="PF13289">
    <property type="entry name" value="SIR2_2"/>
    <property type="match status" value="1"/>
</dbReference>
<feature type="region of interest" description="Disordered" evidence="1">
    <location>
        <begin position="1"/>
        <end position="20"/>
    </location>
</feature>
<dbReference type="EMBL" id="JACMSF010000009">
    <property type="protein sequence ID" value="MBC2902193.1"/>
    <property type="molecule type" value="Genomic_DNA"/>
</dbReference>
<proteinExistence type="predicted"/>
<dbReference type="Proteomes" id="UP000584670">
    <property type="component" value="Unassembled WGS sequence"/>
</dbReference>
<sequence length="901" mass="98299">MLSDYPREQESAALGEVSVSDDPEITEWPEALPELADAVHAGRLLVLTGAGVSFESGIPLANGVVERLHKERFIDSDKLDYQEAMSRAFKSDAARGAFIRNMCYKRLAGSGNQAIALLAQHHGVGPLLTTNFDHLLEQACVALGSRAVAVGTVGSPSGPSGRAGAVQVLKLHGDAKFDMTAHSNQEMSEHHAWLTRWSQFEIDPDSVLLAVGHSGNDGPVRALVQDLVESRRIARVYWIVRRSPSDRLSSFARSLGADGGGRRLRMVRADAACALVELYEQVSGDTFEPRQELLPGFQVVTGLYHGGGEIDPYSLQGRGRQPVVDAVRRADEGGTRLAHVRASSGAEHVFQSVVDASLQLGSGPRFVFSLDQAQQLPRDVALSRSLSAWCARVLGRSVERSRLHLAMHDLPTADLWMIVNTGGLGTAAAQSSVELLERLGAAAPEGPRIWIISEGDEGDDGIPSAAGFSSLRLNSRSLVLPEESAGVLPHLRAPLSEEDLAQVLSHEGRGRQLGDVLGLGVVVSRGAVFVVDQTRWAQEVHHSEEHWMGRALAALRAVRAKKNAFERVSLDLDIERLLYFLAKKSAIPTERSAYAADALRELTNAAVTFASPEASLWFLSTLSDFVIDGFGLDGVHGRMLHELVRRLEHVDYAGGRVWQGSPQSISPGLRMKLLPLYQERDKIINECLAAVRSGSLPGGDAVKAAMRHMEARWPGSSYLLPGWMVPDKAELFNRNNLGEYCKRLDLASQIAGDKSLAPVLVDDIAELWFTLGLAIDDVDCINEAFRLWEAISLDLVELGGIAALIHQCRYAVALYVCGSKAEASSLLFEAMSSAEYLGDEARVWRALLPLWRRVDEDSPAALWIKSWIHEAGEDEAGDVQETLERIVRERGELLEARPHVW</sequence>
<organism evidence="2 3">
    <name type="scientific">Streptomyces cupreus</name>
    <dbReference type="NCBI Taxonomy" id="2759956"/>
    <lineage>
        <taxon>Bacteria</taxon>
        <taxon>Bacillati</taxon>
        <taxon>Actinomycetota</taxon>
        <taxon>Actinomycetes</taxon>
        <taxon>Kitasatosporales</taxon>
        <taxon>Streptomycetaceae</taxon>
        <taxon>Streptomyces</taxon>
    </lineage>
</organism>
<dbReference type="RefSeq" id="WP_186282094.1">
    <property type="nucleotide sequence ID" value="NZ_JACMSF010000009.1"/>
</dbReference>
<dbReference type="InterPro" id="IPR029035">
    <property type="entry name" value="DHS-like_NAD/FAD-binding_dom"/>
</dbReference>
<feature type="compositionally biased region" description="Basic and acidic residues" evidence="1">
    <location>
        <begin position="1"/>
        <end position="10"/>
    </location>
</feature>